<organism evidence="3 4">
    <name type="scientific">Microbacterium algeriense</name>
    <dbReference type="NCBI Taxonomy" id="2615184"/>
    <lineage>
        <taxon>Bacteria</taxon>
        <taxon>Bacillati</taxon>
        <taxon>Actinomycetota</taxon>
        <taxon>Actinomycetes</taxon>
        <taxon>Micrococcales</taxon>
        <taxon>Microbacteriaceae</taxon>
        <taxon>Microbacterium</taxon>
    </lineage>
</organism>
<proteinExistence type="predicted"/>
<accession>A0ABQ6VD00</accession>
<protein>
    <recommendedName>
        <fullName evidence="5">DUF202 domain-containing protein</fullName>
    </recommendedName>
</protein>
<feature type="transmembrane region" description="Helical" evidence="2">
    <location>
        <begin position="12"/>
        <end position="31"/>
    </location>
</feature>
<dbReference type="RefSeq" id="WP_151458654.1">
    <property type="nucleotide sequence ID" value="NZ_JAMYEL010000006.1"/>
</dbReference>
<evidence type="ECO:0008006" key="5">
    <source>
        <dbReference type="Google" id="ProtNLM"/>
    </source>
</evidence>
<dbReference type="EMBL" id="WAAO01000001">
    <property type="protein sequence ID" value="KAB1866929.1"/>
    <property type="molecule type" value="Genomic_DNA"/>
</dbReference>
<gene>
    <name evidence="3" type="ORF">F6A08_03735</name>
</gene>
<evidence type="ECO:0000256" key="2">
    <source>
        <dbReference type="SAM" id="Phobius"/>
    </source>
</evidence>
<keyword evidence="2" id="KW-0812">Transmembrane</keyword>
<evidence type="ECO:0000256" key="1">
    <source>
        <dbReference type="SAM" id="MobiDB-lite"/>
    </source>
</evidence>
<evidence type="ECO:0000313" key="4">
    <source>
        <dbReference type="Proteomes" id="UP000478836"/>
    </source>
</evidence>
<name>A0ABQ6VD00_9MICO</name>
<evidence type="ECO:0000313" key="3">
    <source>
        <dbReference type="EMBL" id="KAB1866929.1"/>
    </source>
</evidence>
<feature type="compositionally biased region" description="Basic residues" evidence="1">
    <location>
        <begin position="69"/>
        <end position="82"/>
    </location>
</feature>
<reference evidence="4" key="1">
    <citation type="submission" date="2019-09" db="EMBL/GenBank/DDBJ databases">
        <title>Whole genome sequencing of Microbacterium maritypicum.</title>
        <authorList>
            <person name="Lenchi N."/>
        </authorList>
    </citation>
    <scope>NUCLEOTIDE SEQUENCE [LARGE SCALE GENOMIC DNA]</scope>
    <source>
        <strain evidence="4">G1</strain>
    </source>
</reference>
<dbReference type="GeneID" id="77475542"/>
<keyword evidence="4" id="KW-1185">Reference proteome</keyword>
<keyword evidence="2" id="KW-1133">Transmembrane helix</keyword>
<dbReference type="Proteomes" id="UP000478836">
    <property type="component" value="Unassembled WGS sequence"/>
</dbReference>
<sequence>MAGSIDRRSLRFHRAMLGLCAGLFGYMIGLLTRTIQTGSDYSLPQWILVGSLVVGSAALLTYQIGQVRRRGGGRPRGSRRSRRLEASAADGSDDAGQ</sequence>
<comment type="caution">
    <text evidence="3">The sequence shown here is derived from an EMBL/GenBank/DDBJ whole genome shotgun (WGS) entry which is preliminary data.</text>
</comment>
<feature type="region of interest" description="Disordered" evidence="1">
    <location>
        <begin position="69"/>
        <end position="97"/>
    </location>
</feature>
<keyword evidence="2" id="KW-0472">Membrane</keyword>
<feature type="transmembrane region" description="Helical" evidence="2">
    <location>
        <begin position="43"/>
        <end position="62"/>
    </location>
</feature>